<evidence type="ECO:0000313" key="9">
    <source>
        <dbReference type="Proteomes" id="UP000595140"/>
    </source>
</evidence>
<dbReference type="PROSITE" id="PS50127">
    <property type="entry name" value="UBC_2"/>
    <property type="match status" value="1"/>
</dbReference>
<dbReference type="PANTHER" id="PTHR46116:SF18">
    <property type="entry name" value="UBIQUITIN-CONJUGATING ENZYME E2 38 ISOFORM X1"/>
    <property type="match status" value="1"/>
</dbReference>
<sequence length="470" mass="52136">MEVSEPEGLASQLPDASAVNEFMHNEELTKGVEYHASASTSVPLASDNNNGSTSNFTSHDDGNDWDDDMCEDDVDYYNNDDEEDEYMFDDDDDFHYLSMQAQFDNVELPAGVEAAFPWMEEPTPTPATTTAITSSSQPAGGGTFMNVTSLPVGIQTECSASSSSTGQSSCGKCDEDNGDGVQAIGKYLKFKRFDIVGDFSDHHYSNLGFQGQQPPKAWSKKVQDEWKMLEHDLPDTIYVRVCETRMDLLRAVIVGPQGTPYHDGLFVFDALFPRTYPDTPPMVYYYSGGLRLNPNLYECGKVCLSLLNTWTGKGTEKWVPAQSTMLQVLVSIQALILNAKPFFNEPGYETSYVGREGERRSNTYSENVFVLSLKTMIYTLRRPPRHFEDLVAGYFQTHAHDILSACKAYMDGAMIGSVTKGEINGDKVGAPERAGSSEDFKKAISRMMNGLVNNFIKNGAKDCEKFRITS</sequence>
<dbReference type="SMART" id="SM00212">
    <property type="entry name" value="UBCc"/>
    <property type="match status" value="1"/>
</dbReference>
<dbReference type="EC" id="2.3.2.23" evidence="1"/>
<dbReference type="EMBL" id="OOIL02000002">
    <property type="protein sequence ID" value="VFQ59156.1"/>
    <property type="molecule type" value="Genomic_DNA"/>
</dbReference>
<evidence type="ECO:0000313" key="8">
    <source>
        <dbReference type="EMBL" id="VFQ59156.1"/>
    </source>
</evidence>
<accession>A0A484KBH0</accession>
<dbReference type="GO" id="GO:0005524">
    <property type="term" value="F:ATP binding"/>
    <property type="evidence" value="ECO:0007669"/>
    <property type="project" value="UniProtKB-KW"/>
</dbReference>
<reference evidence="8 9" key="1">
    <citation type="submission" date="2018-04" db="EMBL/GenBank/DDBJ databases">
        <authorList>
            <person name="Vogel A."/>
        </authorList>
    </citation>
    <scope>NUCLEOTIDE SEQUENCE [LARGE SCALE GENOMIC DNA]</scope>
</reference>
<evidence type="ECO:0000256" key="6">
    <source>
        <dbReference type="SAM" id="MobiDB-lite"/>
    </source>
</evidence>
<feature type="region of interest" description="Disordered" evidence="6">
    <location>
        <begin position="1"/>
        <end position="69"/>
    </location>
</feature>
<evidence type="ECO:0000256" key="4">
    <source>
        <dbReference type="ARBA" id="ARBA00022786"/>
    </source>
</evidence>
<dbReference type="FunFam" id="3.10.110.10:FF:000028">
    <property type="entry name" value="Probable ubiquitin-conjugating enzyme E2 23"/>
    <property type="match status" value="1"/>
</dbReference>
<dbReference type="PANTHER" id="PTHR46116">
    <property type="entry name" value="(E3-INDEPENDENT) E2 UBIQUITIN-CONJUGATING ENZYME"/>
    <property type="match status" value="1"/>
</dbReference>
<evidence type="ECO:0000256" key="2">
    <source>
        <dbReference type="ARBA" id="ARBA00022679"/>
    </source>
</evidence>
<gene>
    <name evidence="8" type="ORF">CCAM_LOCUS932</name>
</gene>
<keyword evidence="5" id="KW-0067">ATP-binding</keyword>
<organism evidence="8 9">
    <name type="scientific">Cuscuta campestris</name>
    <dbReference type="NCBI Taxonomy" id="132261"/>
    <lineage>
        <taxon>Eukaryota</taxon>
        <taxon>Viridiplantae</taxon>
        <taxon>Streptophyta</taxon>
        <taxon>Embryophyta</taxon>
        <taxon>Tracheophyta</taxon>
        <taxon>Spermatophyta</taxon>
        <taxon>Magnoliopsida</taxon>
        <taxon>eudicotyledons</taxon>
        <taxon>Gunneridae</taxon>
        <taxon>Pentapetalae</taxon>
        <taxon>asterids</taxon>
        <taxon>lamiids</taxon>
        <taxon>Solanales</taxon>
        <taxon>Convolvulaceae</taxon>
        <taxon>Cuscuteae</taxon>
        <taxon>Cuscuta</taxon>
        <taxon>Cuscuta subgen. Grammica</taxon>
        <taxon>Cuscuta sect. Cleistogrammica</taxon>
    </lineage>
</organism>
<evidence type="ECO:0000256" key="5">
    <source>
        <dbReference type="ARBA" id="ARBA00022840"/>
    </source>
</evidence>
<keyword evidence="4" id="KW-0833">Ubl conjugation pathway</keyword>
<dbReference type="OrthoDB" id="47801at2759"/>
<dbReference type="InterPro" id="IPR016135">
    <property type="entry name" value="UBQ-conjugating_enzyme/RWD"/>
</dbReference>
<proteinExistence type="predicted"/>
<dbReference type="AlphaFoldDB" id="A0A484KBH0"/>
<dbReference type="GO" id="GO:0061631">
    <property type="term" value="F:ubiquitin conjugating enzyme activity"/>
    <property type="evidence" value="ECO:0007669"/>
    <property type="project" value="UniProtKB-EC"/>
</dbReference>
<dbReference type="SUPFAM" id="SSF54495">
    <property type="entry name" value="UBC-like"/>
    <property type="match status" value="1"/>
</dbReference>
<keyword evidence="2" id="KW-0808">Transferase</keyword>
<feature type="compositionally biased region" description="Polar residues" evidence="6">
    <location>
        <begin position="37"/>
        <end position="57"/>
    </location>
</feature>
<evidence type="ECO:0000256" key="1">
    <source>
        <dbReference type="ARBA" id="ARBA00012486"/>
    </source>
</evidence>
<keyword evidence="3" id="KW-0547">Nucleotide-binding</keyword>
<dbReference type="InterPro" id="IPR000608">
    <property type="entry name" value="UBC"/>
</dbReference>
<feature type="domain" description="UBC core" evidence="7">
    <location>
        <begin position="217"/>
        <end position="377"/>
    </location>
</feature>
<feature type="compositionally biased region" description="Basic and acidic residues" evidence="6">
    <location>
        <begin position="23"/>
        <end position="33"/>
    </location>
</feature>
<protein>
    <recommendedName>
        <fullName evidence="1">E2 ubiquitin-conjugating enzyme</fullName>
        <ecNumber evidence="1">2.3.2.23</ecNumber>
    </recommendedName>
</protein>
<dbReference type="Pfam" id="PF00179">
    <property type="entry name" value="UQ_con"/>
    <property type="match status" value="1"/>
</dbReference>
<evidence type="ECO:0000259" key="7">
    <source>
        <dbReference type="PROSITE" id="PS50127"/>
    </source>
</evidence>
<evidence type="ECO:0000256" key="3">
    <source>
        <dbReference type="ARBA" id="ARBA00022741"/>
    </source>
</evidence>
<dbReference type="Gene3D" id="3.10.110.10">
    <property type="entry name" value="Ubiquitin Conjugating Enzyme"/>
    <property type="match status" value="1"/>
</dbReference>
<keyword evidence="9" id="KW-1185">Reference proteome</keyword>
<dbReference type="Proteomes" id="UP000595140">
    <property type="component" value="Unassembled WGS sequence"/>
</dbReference>
<name>A0A484KBH0_9ASTE</name>
<dbReference type="CDD" id="cd23837">
    <property type="entry name" value="UBCc_UBE2O"/>
    <property type="match status" value="1"/>
</dbReference>